<sequence length="113" mass="12010">MSGKLDCVIVAVDGSEESMNALKWALENLKLGSSECSFIILHVQSPPTIAAGLNPGAIPFGGPSNLEVPAFTSAIEAHQKRITEAILDYALQICSDKNVGVFIPFSLFVCVFV</sequence>
<dbReference type="SUPFAM" id="SSF52402">
    <property type="entry name" value="Adenine nucleotide alpha hydrolases-like"/>
    <property type="match status" value="1"/>
</dbReference>
<dbReference type="AlphaFoldDB" id="A0AAD2DJD8"/>
<accession>A0AAD2DJD8</accession>
<dbReference type="Gene3D" id="3.40.50.12370">
    <property type="match status" value="1"/>
</dbReference>
<dbReference type="PANTHER" id="PTHR31964:SF122">
    <property type="entry name" value="OS02G0760500 PROTEIN"/>
    <property type="match status" value="1"/>
</dbReference>
<dbReference type="Pfam" id="PF00582">
    <property type="entry name" value="Usp"/>
    <property type="match status" value="1"/>
</dbReference>
<protein>
    <recommendedName>
        <fullName evidence="1">UspA domain-containing protein</fullName>
    </recommendedName>
</protein>
<evidence type="ECO:0000313" key="2">
    <source>
        <dbReference type="EMBL" id="CAI9753521.1"/>
    </source>
</evidence>
<dbReference type="EMBL" id="OU503036">
    <property type="protein sequence ID" value="CAI9753521.1"/>
    <property type="molecule type" value="Genomic_DNA"/>
</dbReference>
<dbReference type="InterPro" id="IPR006016">
    <property type="entry name" value="UspA"/>
</dbReference>
<reference evidence="2" key="1">
    <citation type="submission" date="2023-05" db="EMBL/GenBank/DDBJ databases">
        <authorList>
            <person name="Huff M."/>
        </authorList>
    </citation>
    <scope>NUCLEOTIDE SEQUENCE</scope>
</reference>
<name>A0AAD2DJD8_9LAMI</name>
<gene>
    <name evidence="2" type="ORF">FPE_LOCUS952</name>
</gene>
<proteinExistence type="predicted"/>
<dbReference type="PANTHER" id="PTHR31964">
    <property type="entry name" value="ADENINE NUCLEOTIDE ALPHA HYDROLASES-LIKE SUPERFAMILY PROTEIN"/>
    <property type="match status" value="1"/>
</dbReference>
<evidence type="ECO:0000259" key="1">
    <source>
        <dbReference type="Pfam" id="PF00582"/>
    </source>
</evidence>
<feature type="domain" description="UspA" evidence="1">
    <location>
        <begin position="8"/>
        <end position="52"/>
    </location>
</feature>
<keyword evidence="3" id="KW-1185">Reference proteome</keyword>
<evidence type="ECO:0000313" key="3">
    <source>
        <dbReference type="Proteomes" id="UP000834106"/>
    </source>
</evidence>
<organism evidence="2 3">
    <name type="scientific">Fraxinus pennsylvanica</name>
    <dbReference type="NCBI Taxonomy" id="56036"/>
    <lineage>
        <taxon>Eukaryota</taxon>
        <taxon>Viridiplantae</taxon>
        <taxon>Streptophyta</taxon>
        <taxon>Embryophyta</taxon>
        <taxon>Tracheophyta</taxon>
        <taxon>Spermatophyta</taxon>
        <taxon>Magnoliopsida</taxon>
        <taxon>eudicotyledons</taxon>
        <taxon>Gunneridae</taxon>
        <taxon>Pentapetalae</taxon>
        <taxon>asterids</taxon>
        <taxon>lamiids</taxon>
        <taxon>Lamiales</taxon>
        <taxon>Oleaceae</taxon>
        <taxon>Oleeae</taxon>
        <taxon>Fraxinus</taxon>
    </lineage>
</organism>
<dbReference type="Proteomes" id="UP000834106">
    <property type="component" value="Chromosome 1"/>
</dbReference>